<evidence type="ECO:0000256" key="4">
    <source>
        <dbReference type="ARBA" id="ARBA00022598"/>
    </source>
</evidence>
<dbReference type="EC" id="6.3.2.17" evidence="3"/>
<keyword evidence="7" id="KW-0067">ATP-binding</keyword>
<dbReference type="GO" id="GO:0005737">
    <property type="term" value="C:cytoplasm"/>
    <property type="evidence" value="ECO:0007669"/>
    <property type="project" value="TreeGrafter"/>
</dbReference>
<dbReference type="Gene3D" id="3.90.190.20">
    <property type="entry name" value="Mur ligase, C-terminal domain"/>
    <property type="match status" value="1"/>
</dbReference>
<dbReference type="InterPro" id="IPR004101">
    <property type="entry name" value="Mur_ligase_C"/>
</dbReference>
<dbReference type="GO" id="GO:0005524">
    <property type="term" value="F:ATP binding"/>
    <property type="evidence" value="ECO:0007669"/>
    <property type="project" value="UniProtKB-KW"/>
</dbReference>
<evidence type="ECO:0000256" key="8">
    <source>
        <dbReference type="ARBA" id="ARBA00022842"/>
    </source>
</evidence>
<dbReference type="AlphaFoldDB" id="A0AB39U4A9"/>
<comment type="similarity">
    <text evidence="2">Belongs to the folylpolyglutamate synthase family.</text>
</comment>
<dbReference type="NCBIfam" id="TIGR01499">
    <property type="entry name" value="folC"/>
    <property type="match status" value="1"/>
</dbReference>
<feature type="domain" description="Mur ligase central" evidence="12">
    <location>
        <begin position="56"/>
        <end position="290"/>
    </location>
</feature>
<dbReference type="SUPFAM" id="SSF53244">
    <property type="entry name" value="MurD-like peptide ligases, peptide-binding domain"/>
    <property type="match status" value="1"/>
</dbReference>
<dbReference type="Pfam" id="PF08245">
    <property type="entry name" value="Mur_ligase_M"/>
    <property type="match status" value="1"/>
</dbReference>
<sequence>MSLEEPNKGGESLQDVQRLIMQRPPEHNTTNLNLDRMKMILDLLGHPEKSFRIVHITGTNGKGSTARMVETIVRTYGLSTGLYTSPHLQKITERISVNGQQLSDNRFIDVYNQVKDFIDIVDAESVKRGGPKMSFFEVLTTMAIWAFADAPVDVAVIEVGMGGLWDATNVLDGDVSIIGPVDMDHMQWLGNTVEEIATEKAGIIKKDSTVVIGPQPHAEKVMPIIEEAFTKNQARELIRDGKEMSVESRMPAVGGQVATLVTPNGRYEQVPIAKFGKHQAHNALEALAAAEVVLPVNGALDGDLVAEALGSVKIPGRIEQIRNSPTIILDGGHNVNAAVALRDAIEESYHFEQLVGVVAMMKDKQVEEFLGILEPILSQIIVTENSWRDRVMPAEELEKIAVNVFGRDRVIRQDMLTDAIQKAVNLVDSEDELGVGYGRGVLICGSFVTAGDARILLREHDNPELKKPKAERA</sequence>
<dbReference type="FunFam" id="3.40.1190.10:FF:000011">
    <property type="entry name" value="Folylpolyglutamate synthase/dihydrofolate synthase"/>
    <property type="match status" value="1"/>
</dbReference>
<dbReference type="EMBL" id="CP129674">
    <property type="protein sequence ID" value="XDS43851.1"/>
    <property type="molecule type" value="Genomic_DNA"/>
</dbReference>
<keyword evidence="5" id="KW-0479">Metal-binding</keyword>
<keyword evidence="4 13" id="KW-0436">Ligase</keyword>
<accession>A0AB39U4A9</accession>
<evidence type="ECO:0000256" key="7">
    <source>
        <dbReference type="ARBA" id="ARBA00022840"/>
    </source>
</evidence>
<dbReference type="GO" id="GO:0046872">
    <property type="term" value="F:metal ion binding"/>
    <property type="evidence" value="ECO:0007669"/>
    <property type="project" value="UniProtKB-KW"/>
</dbReference>
<dbReference type="RefSeq" id="WP_369343445.1">
    <property type="nucleotide sequence ID" value="NZ_CP129674.1"/>
</dbReference>
<reference evidence="13" key="1">
    <citation type="submission" date="2023-07" db="EMBL/GenBank/DDBJ databases">
        <title>Bifidobacterium aquikefiriaerophilum sp. nov. and Bifidobacterium eccum sp. nov., isolated from water kefir.</title>
        <authorList>
            <person name="Breselge S."/>
            <person name="Bellassi P."/>
            <person name="Barcenilla C."/>
            <person name="Alvarez-Ordonez A."/>
            <person name="Morelli L."/>
            <person name="Cotter P.D."/>
        </authorList>
    </citation>
    <scope>NUCLEOTIDE SEQUENCE</scope>
    <source>
        <strain evidence="13">WK041_4_12</strain>
    </source>
</reference>
<evidence type="ECO:0000256" key="9">
    <source>
        <dbReference type="ARBA" id="ARBA00030592"/>
    </source>
</evidence>
<dbReference type="PROSITE" id="PS01011">
    <property type="entry name" value="FOLYLPOLYGLU_SYNT_1"/>
    <property type="match status" value="1"/>
</dbReference>
<dbReference type="Gene3D" id="3.40.1190.10">
    <property type="entry name" value="Mur-like, catalytic domain"/>
    <property type="match status" value="1"/>
</dbReference>
<dbReference type="InterPro" id="IPR018109">
    <property type="entry name" value="Folylpolyglutamate_synth_CS"/>
</dbReference>
<dbReference type="PANTHER" id="PTHR11136:SF0">
    <property type="entry name" value="DIHYDROFOLATE SYNTHETASE-RELATED"/>
    <property type="match status" value="1"/>
</dbReference>
<dbReference type="InterPro" id="IPR013221">
    <property type="entry name" value="Mur_ligase_cen"/>
</dbReference>
<organism evidence="13">
    <name type="scientific">Bifidobacterium aquikefiricola</name>
    <dbReference type="NCBI Taxonomy" id="3059038"/>
    <lineage>
        <taxon>Bacteria</taxon>
        <taxon>Bacillati</taxon>
        <taxon>Actinomycetota</taxon>
        <taxon>Actinomycetes</taxon>
        <taxon>Bifidobacteriales</taxon>
        <taxon>Bifidobacteriaceae</taxon>
        <taxon>Bifidobacterium</taxon>
    </lineage>
</organism>
<keyword evidence="8" id="KW-0460">Magnesium</keyword>
<dbReference type="GO" id="GO:0004326">
    <property type="term" value="F:tetrahydrofolylpolyglutamate synthase activity"/>
    <property type="evidence" value="ECO:0007669"/>
    <property type="project" value="UniProtKB-EC"/>
</dbReference>
<evidence type="ECO:0000259" key="12">
    <source>
        <dbReference type="Pfam" id="PF08245"/>
    </source>
</evidence>
<evidence type="ECO:0000256" key="3">
    <source>
        <dbReference type="ARBA" id="ARBA00013025"/>
    </source>
</evidence>
<evidence type="ECO:0000256" key="10">
    <source>
        <dbReference type="ARBA" id="ARBA00047493"/>
    </source>
</evidence>
<evidence type="ECO:0000256" key="1">
    <source>
        <dbReference type="ARBA" id="ARBA00001946"/>
    </source>
</evidence>
<protein>
    <recommendedName>
        <fullName evidence="3">tetrahydrofolate synthase</fullName>
        <ecNumber evidence="3">6.3.2.17</ecNumber>
    </recommendedName>
    <alternativeName>
        <fullName evidence="9">Tetrahydrofolylpolyglutamate synthase</fullName>
    </alternativeName>
</protein>
<evidence type="ECO:0000256" key="6">
    <source>
        <dbReference type="ARBA" id="ARBA00022741"/>
    </source>
</evidence>
<proteinExistence type="inferred from homology"/>
<keyword evidence="6" id="KW-0547">Nucleotide-binding</keyword>
<dbReference type="InterPro" id="IPR001645">
    <property type="entry name" value="Folylpolyglutamate_synth"/>
</dbReference>
<evidence type="ECO:0000259" key="11">
    <source>
        <dbReference type="Pfam" id="PF02875"/>
    </source>
</evidence>
<dbReference type="InterPro" id="IPR036615">
    <property type="entry name" value="Mur_ligase_C_dom_sf"/>
</dbReference>
<evidence type="ECO:0000256" key="5">
    <source>
        <dbReference type="ARBA" id="ARBA00022723"/>
    </source>
</evidence>
<name>A0AB39U4A9_9BIFI</name>
<gene>
    <name evidence="13" type="ORF">QN215_06050</name>
</gene>
<dbReference type="KEGG" id="baqk:QN215_06050"/>
<evidence type="ECO:0000256" key="2">
    <source>
        <dbReference type="ARBA" id="ARBA00008276"/>
    </source>
</evidence>
<comment type="catalytic activity">
    <reaction evidence="10">
        <text>(6S)-5,6,7,8-tetrahydrofolyl-(gamma-L-Glu)(n) + L-glutamate + ATP = (6S)-5,6,7,8-tetrahydrofolyl-(gamma-L-Glu)(n+1) + ADP + phosphate + H(+)</text>
        <dbReference type="Rhea" id="RHEA:10580"/>
        <dbReference type="Rhea" id="RHEA-COMP:14738"/>
        <dbReference type="Rhea" id="RHEA-COMP:14740"/>
        <dbReference type="ChEBI" id="CHEBI:15378"/>
        <dbReference type="ChEBI" id="CHEBI:29985"/>
        <dbReference type="ChEBI" id="CHEBI:30616"/>
        <dbReference type="ChEBI" id="CHEBI:43474"/>
        <dbReference type="ChEBI" id="CHEBI:141005"/>
        <dbReference type="ChEBI" id="CHEBI:456216"/>
        <dbReference type="EC" id="6.3.2.17"/>
    </reaction>
</comment>
<evidence type="ECO:0000313" key="13">
    <source>
        <dbReference type="EMBL" id="XDS43851.1"/>
    </source>
</evidence>
<dbReference type="PROSITE" id="PS01012">
    <property type="entry name" value="FOLYLPOLYGLU_SYNT_2"/>
    <property type="match status" value="1"/>
</dbReference>
<dbReference type="Pfam" id="PF02875">
    <property type="entry name" value="Mur_ligase_C"/>
    <property type="match status" value="1"/>
</dbReference>
<dbReference type="PANTHER" id="PTHR11136">
    <property type="entry name" value="FOLYLPOLYGLUTAMATE SYNTHASE-RELATED"/>
    <property type="match status" value="1"/>
</dbReference>
<dbReference type="SUPFAM" id="SSF53623">
    <property type="entry name" value="MurD-like peptide ligases, catalytic domain"/>
    <property type="match status" value="1"/>
</dbReference>
<comment type="cofactor">
    <cofactor evidence="1">
        <name>Mg(2+)</name>
        <dbReference type="ChEBI" id="CHEBI:18420"/>
    </cofactor>
</comment>
<dbReference type="GO" id="GO:0008841">
    <property type="term" value="F:dihydrofolate synthase activity"/>
    <property type="evidence" value="ECO:0007669"/>
    <property type="project" value="TreeGrafter"/>
</dbReference>
<dbReference type="InterPro" id="IPR036565">
    <property type="entry name" value="Mur-like_cat_sf"/>
</dbReference>
<dbReference type="PIRSF" id="PIRSF001563">
    <property type="entry name" value="Folylpolyglu_synth"/>
    <property type="match status" value="1"/>
</dbReference>
<feature type="domain" description="Mur ligase C-terminal" evidence="11">
    <location>
        <begin position="316"/>
        <end position="431"/>
    </location>
</feature>